<sequence>MRDEIGSIRANRARINYAIRESEPRSGFGMQSLAGHGFQAVKRLINLPTRQLSGSVAPAGRRHTTILEALEGDRAEFPIGSIVRLYTKPMVTGCTVLHRIG</sequence>
<proteinExistence type="predicted"/>
<dbReference type="AlphaFoldDB" id="A0A084WF69"/>
<protein>
    <submittedName>
        <fullName evidence="1 2">PF06250 domain protein</fullName>
    </submittedName>
</protein>
<keyword evidence="3" id="KW-1185">Reference proteome</keyword>
<evidence type="ECO:0000313" key="2">
    <source>
        <dbReference type="EnsemblMetazoa" id="ASIC017123-PA"/>
    </source>
</evidence>
<reference evidence="2" key="2">
    <citation type="submission" date="2020-05" db="UniProtKB">
        <authorList>
            <consortium name="EnsemblMetazoa"/>
        </authorList>
    </citation>
    <scope>IDENTIFICATION</scope>
</reference>
<gene>
    <name evidence="1" type="ORF">ZHAS_00017123</name>
</gene>
<dbReference type="EnsemblMetazoa" id="ASIC017123-RA">
    <property type="protein sequence ID" value="ASIC017123-PA"/>
    <property type="gene ID" value="ASIC017123"/>
</dbReference>
<evidence type="ECO:0000313" key="1">
    <source>
        <dbReference type="EMBL" id="KFB48863.1"/>
    </source>
</evidence>
<dbReference type="Proteomes" id="UP000030765">
    <property type="component" value="Unassembled WGS sequence"/>
</dbReference>
<evidence type="ECO:0000313" key="3">
    <source>
        <dbReference type="Proteomes" id="UP000030765"/>
    </source>
</evidence>
<dbReference type="EMBL" id="KE525342">
    <property type="protein sequence ID" value="KFB48863.1"/>
    <property type="molecule type" value="Genomic_DNA"/>
</dbReference>
<accession>A0A084WF69</accession>
<dbReference type="EMBL" id="ATLV01023311">
    <property type="status" value="NOT_ANNOTATED_CDS"/>
    <property type="molecule type" value="Genomic_DNA"/>
</dbReference>
<reference evidence="1 3" key="1">
    <citation type="journal article" date="2014" name="BMC Genomics">
        <title>Genome sequence of Anopheles sinensis provides insight into genetics basis of mosquito competence for malaria parasites.</title>
        <authorList>
            <person name="Zhou D."/>
            <person name="Zhang D."/>
            <person name="Ding G."/>
            <person name="Shi L."/>
            <person name="Hou Q."/>
            <person name="Ye Y."/>
            <person name="Xu Y."/>
            <person name="Zhou H."/>
            <person name="Xiong C."/>
            <person name="Li S."/>
            <person name="Yu J."/>
            <person name="Hong S."/>
            <person name="Yu X."/>
            <person name="Zou P."/>
            <person name="Chen C."/>
            <person name="Chang X."/>
            <person name="Wang W."/>
            <person name="Lv Y."/>
            <person name="Sun Y."/>
            <person name="Ma L."/>
            <person name="Shen B."/>
            <person name="Zhu C."/>
        </authorList>
    </citation>
    <scope>NUCLEOTIDE SEQUENCE [LARGE SCALE GENOMIC DNA]</scope>
</reference>
<organism evidence="1">
    <name type="scientific">Anopheles sinensis</name>
    <name type="common">Mosquito</name>
    <dbReference type="NCBI Taxonomy" id="74873"/>
    <lineage>
        <taxon>Eukaryota</taxon>
        <taxon>Metazoa</taxon>
        <taxon>Ecdysozoa</taxon>
        <taxon>Arthropoda</taxon>
        <taxon>Hexapoda</taxon>
        <taxon>Insecta</taxon>
        <taxon>Pterygota</taxon>
        <taxon>Neoptera</taxon>
        <taxon>Endopterygota</taxon>
        <taxon>Diptera</taxon>
        <taxon>Nematocera</taxon>
        <taxon>Culicoidea</taxon>
        <taxon>Culicidae</taxon>
        <taxon>Anophelinae</taxon>
        <taxon>Anopheles</taxon>
    </lineage>
</organism>
<dbReference type="VEuPathDB" id="VectorBase:ASIC017123"/>
<name>A0A084WF69_ANOSI</name>